<feature type="compositionally biased region" description="Polar residues" evidence="1">
    <location>
        <begin position="1"/>
        <end position="16"/>
    </location>
</feature>
<keyword evidence="2" id="KW-0614">Plasmid</keyword>
<reference evidence="2" key="1">
    <citation type="journal article" date="2003" name="J. Bacteriol.">
        <title>Complete nucleotide sequence and genetic organization of the 210-kilobase linear plasmid of Rhodococcus erythropolis BD2.</title>
        <authorList>
            <person name="Stecker C."/>
            <person name="Johann A."/>
            <person name="Herzberg C."/>
            <person name="Averhoff B."/>
            <person name="Gottschalk G."/>
        </authorList>
    </citation>
    <scope>NUCLEOTIDE SEQUENCE</scope>
    <source>
        <strain evidence="2">BD2</strain>
        <plasmid evidence="2">pBD2</plasmid>
    </source>
</reference>
<dbReference type="AlphaFoldDB" id="Q6XMY0"/>
<dbReference type="EMBL" id="AY223810">
    <property type="protein sequence ID" value="AAP74051.1"/>
    <property type="molecule type" value="Genomic_DNA"/>
</dbReference>
<name>Q6XMY0_RHOER</name>
<geneLocation type="plasmid" evidence="2">
    <name>pBD2</name>
</geneLocation>
<proteinExistence type="predicted"/>
<evidence type="ECO:0000256" key="1">
    <source>
        <dbReference type="SAM" id="MobiDB-lite"/>
    </source>
</evidence>
<sequence length="167" mass="18408">MSWTSRDSQISETVKPSPQEMRSQRWEQTLSRPIAPTTISTPVITNAQFITACWALNSVVYSIFHDRSAVKQAWRYLSDNVLCGPACANRPVGVSSRSAVPAMSLSTSEMYLPSAATPARVRRVVKIRSSMTWTSQYVPAVGRIDCKLHGQNVIARGYAGSSVARCR</sequence>
<protein>
    <submittedName>
        <fullName evidence="2">Uncharacterized protein</fullName>
    </submittedName>
</protein>
<gene>
    <name evidence="2" type="ORF">PBD2.166</name>
</gene>
<feature type="region of interest" description="Disordered" evidence="1">
    <location>
        <begin position="1"/>
        <end position="24"/>
    </location>
</feature>
<organism evidence="2">
    <name type="scientific">Rhodococcus erythropolis</name>
    <name type="common">Arthrobacter picolinophilus</name>
    <dbReference type="NCBI Taxonomy" id="1833"/>
    <lineage>
        <taxon>Bacteria</taxon>
        <taxon>Bacillati</taxon>
        <taxon>Actinomycetota</taxon>
        <taxon>Actinomycetes</taxon>
        <taxon>Mycobacteriales</taxon>
        <taxon>Nocardiaceae</taxon>
        <taxon>Rhodococcus</taxon>
        <taxon>Rhodococcus erythropolis group</taxon>
    </lineage>
</organism>
<evidence type="ECO:0000313" key="2">
    <source>
        <dbReference type="EMBL" id="AAP74051.1"/>
    </source>
</evidence>
<accession>Q6XMY0</accession>